<dbReference type="AlphaFoldDB" id="A0A226C242"/>
<feature type="domain" description="AMMECR1" evidence="1">
    <location>
        <begin position="4"/>
        <end position="177"/>
    </location>
</feature>
<dbReference type="InterPro" id="IPR027485">
    <property type="entry name" value="AMMECR1_N"/>
</dbReference>
<proteinExistence type="predicted"/>
<sequence>MSNTERETALTLARDSLTLYVKEEKFILPPKNLPQLFYNPRGAFVSIKDIDGNLRGCIGTLEPTKENLAYEIIQNAVSAGTNDPRFPEVLISEINKLQFSVDVISPLEYVSDTNQLDAQKYGVVIEKDYRRGVLLPDLEGVDTVFNQLRIASQKVDLSLDEQGIKIYRFKVTRFSEG</sequence>
<evidence type="ECO:0000313" key="2">
    <source>
        <dbReference type="EMBL" id="OWZ84450.1"/>
    </source>
</evidence>
<organism evidence="2 3">
    <name type="scientific">Natranaerobius trueperi</name>
    <dbReference type="NCBI Taxonomy" id="759412"/>
    <lineage>
        <taxon>Bacteria</taxon>
        <taxon>Bacillati</taxon>
        <taxon>Bacillota</taxon>
        <taxon>Clostridia</taxon>
        <taxon>Natranaerobiales</taxon>
        <taxon>Natranaerobiaceae</taxon>
        <taxon>Natranaerobius</taxon>
    </lineage>
</organism>
<dbReference type="SUPFAM" id="SSF143447">
    <property type="entry name" value="AMMECR1-like"/>
    <property type="match status" value="1"/>
</dbReference>
<dbReference type="PANTHER" id="PTHR13016:SF0">
    <property type="entry name" value="AMME SYNDROME CANDIDATE GENE 1 PROTEIN"/>
    <property type="match status" value="1"/>
</dbReference>
<dbReference type="Proteomes" id="UP000214588">
    <property type="component" value="Unassembled WGS sequence"/>
</dbReference>
<dbReference type="Gene3D" id="3.30.700.20">
    <property type="entry name" value="Hypothetical protein ph0010, domain 1"/>
    <property type="match status" value="1"/>
</dbReference>
<dbReference type="InterPro" id="IPR023473">
    <property type="entry name" value="AMMECR1"/>
</dbReference>
<dbReference type="NCBIfam" id="TIGR04335">
    <property type="entry name" value="AmmeMemoSam_A"/>
    <property type="match status" value="1"/>
</dbReference>
<dbReference type="EMBL" id="NIQC01000004">
    <property type="protein sequence ID" value="OWZ84450.1"/>
    <property type="molecule type" value="Genomic_DNA"/>
</dbReference>
<dbReference type="Gene3D" id="3.30.1490.150">
    <property type="entry name" value="Hypothetical protein ph0010, domain 2"/>
    <property type="match status" value="1"/>
</dbReference>
<evidence type="ECO:0000259" key="1">
    <source>
        <dbReference type="PROSITE" id="PS51112"/>
    </source>
</evidence>
<comment type="caution">
    <text evidence="2">The sequence shown here is derived from an EMBL/GenBank/DDBJ whole genome shotgun (WGS) entry which is preliminary data.</text>
</comment>
<evidence type="ECO:0000313" key="3">
    <source>
        <dbReference type="Proteomes" id="UP000214588"/>
    </source>
</evidence>
<protein>
    <submittedName>
        <fullName evidence="2">AmmeMemoRadiSam system protein A</fullName>
    </submittedName>
</protein>
<dbReference type="PROSITE" id="PS51112">
    <property type="entry name" value="AMMECR1"/>
    <property type="match status" value="1"/>
</dbReference>
<accession>A0A226C242</accession>
<dbReference type="InterPro" id="IPR002733">
    <property type="entry name" value="AMMECR1_domain"/>
</dbReference>
<dbReference type="Pfam" id="PF01871">
    <property type="entry name" value="AMMECR1"/>
    <property type="match status" value="1"/>
</dbReference>
<dbReference type="PANTHER" id="PTHR13016">
    <property type="entry name" value="AMMECR1 HOMOLOG"/>
    <property type="match status" value="1"/>
</dbReference>
<dbReference type="RefSeq" id="WP_089022781.1">
    <property type="nucleotide sequence ID" value="NZ_NIQC01000004.1"/>
</dbReference>
<dbReference type="InterPro" id="IPR036071">
    <property type="entry name" value="AMMECR1_dom_sf"/>
</dbReference>
<dbReference type="InterPro" id="IPR027623">
    <property type="entry name" value="AmmeMemoSam_A"/>
</dbReference>
<dbReference type="OrthoDB" id="159752at2"/>
<reference evidence="2 3" key="1">
    <citation type="submission" date="2017-06" db="EMBL/GenBank/DDBJ databases">
        <title>Draft Genome Sequence of Natranaerobius trueperi halophilic, alkalithermophilic bacteria from soda lakes.</title>
        <authorList>
            <person name="Zhao B."/>
        </authorList>
    </citation>
    <scope>NUCLEOTIDE SEQUENCE [LARGE SCALE GENOMIC DNA]</scope>
    <source>
        <strain evidence="2 3">DSM 18760</strain>
    </source>
</reference>
<gene>
    <name evidence="2" type="primary">amrA</name>
    <name evidence="2" type="ORF">CDO51_02795</name>
</gene>
<keyword evidence="3" id="KW-1185">Reference proteome</keyword>
<name>A0A226C242_9FIRM</name>